<protein>
    <recommendedName>
        <fullName evidence="5">EamA domain-containing protein</fullName>
    </recommendedName>
</protein>
<sequence>MSFSALLQLGLACAIFVSAAASAKAWALAPALWRLALTLGLYTVGNLLMLRLVGLIGMATAFSLSAVVQLVAVNLVAVLVFGERVGLLDGAGLVLAVVAVALITLGPRLGG</sequence>
<gene>
    <name evidence="3" type="ORF">D3272_21085</name>
</gene>
<evidence type="ECO:0000313" key="3">
    <source>
        <dbReference type="EMBL" id="RYB02425.1"/>
    </source>
</evidence>
<accession>A0A4Q2R9H8</accession>
<dbReference type="InterPro" id="IPR037185">
    <property type="entry name" value="EmrE-like"/>
</dbReference>
<dbReference type="Gene3D" id="1.10.3730.20">
    <property type="match status" value="1"/>
</dbReference>
<dbReference type="RefSeq" id="WP_129221190.1">
    <property type="nucleotide sequence ID" value="NZ_QYBC01000020.1"/>
</dbReference>
<comment type="caution">
    <text evidence="3">The sequence shown here is derived from an EMBL/GenBank/DDBJ whole genome shotgun (WGS) entry which is preliminary data.</text>
</comment>
<reference evidence="3 4" key="2">
    <citation type="submission" date="2019-02" db="EMBL/GenBank/DDBJ databases">
        <title>'Lichenibacterium ramalinii' gen. nov. sp. nov., 'Lichenibacterium minor' gen. nov. sp. nov.</title>
        <authorList>
            <person name="Pankratov T."/>
        </authorList>
    </citation>
    <scope>NUCLEOTIDE SEQUENCE [LARGE SCALE GENOMIC DNA]</scope>
    <source>
        <strain evidence="3 4">RmlP001</strain>
    </source>
</reference>
<evidence type="ECO:0008006" key="5">
    <source>
        <dbReference type="Google" id="ProtNLM"/>
    </source>
</evidence>
<dbReference type="SUPFAM" id="SSF103481">
    <property type="entry name" value="Multidrug resistance efflux transporter EmrE"/>
    <property type="match status" value="1"/>
</dbReference>
<evidence type="ECO:0000313" key="4">
    <source>
        <dbReference type="Proteomes" id="UP000289411"/>
    </source>
</evidence>
<name>A0A4Q2R9H8_9HYPH</name>
<evidence type="ECO:0000256" key="2">
    <source>
        <dbReference type="SAM" id="SignalP"/>
    </source>
</evidence>
<reference evidence="3 4" key="1">
    <citation type="submission" date="2018-09" db="EMBL/GenBank/DDBJ databases">
        <authorList>
            <person name="Grouzdev D.S."/>
            <person name="Krutkina M.S."/>
        </authorList>
    </citation>
    <scope>NUCLEOTIDE SEQUENCE [LARGE SCALE GENOMIC DNA]</scope>
    <source>
        <strain evidence="3 4">RmlP001</strain>
    </source>
</reference>
<dbReference type="AlphaFoldDB" id="A0A4Q2R9H8"/>
<feature type="chain" id="PRO_5020279244" description="EamA domain-containing protein" evidence="2">
    <location>
        <begin position="24"/>
        <end position="111"/>
    </location>
</feature>
<keyword evidence="4" id="KW-1185">Reference proteome</keyword>
<organism evidence="3 4">
    <name type="scientific">Lichenibacterium ramalinae</name>
    <dbReference type="NCBI Taxonomy" id="2316527"/>
    <lineage>
        <taxon>Bacteria</taxon>
        <taxon>Pseudomonadati</taxon>
        <taxon>Pseudomonadota</taxon>
        <taxon>Alphaproteobacteria</taxon>
        <taxon>Hyphomicrobiales</taxon>
        <taxon>Lichenihabitantaceae</taxon>
        <taxon>Lichenibacterium</taxon>
    </lineage>
</organism>
<feature type="transmembrane region" description="Helical" evidence="1">
    <location>
        <begin position="87"/>
        <end position="105"/>
    </location>
</feature>
<keyword evidence="1" id="KW-0812">Transmembrane</keyword>
<keyword evidence="2" id="KW-0732">Signal</keyword>
<feature type="signal peptide" evidence="2">
    <location>
        <begin position="1"/>
        <end position="23"/>
    </location>
</feature>
<keyword evidence="1" id="KW-1133">Transmembrane helix</keyword>
<dbReference type="EMBL" id="QYBC01000020">
    <property type="protein sequence ID" value="RYB02425.1"/>
    <property type="molecule type" value="Genomic_DNA"/>
</dbReference>
<keyword evidence="1" id="KW-0472">Membrane</keyword>
<proteinExistence type="predicted"/>
<feature type="transmembrane region" description="Helical" evidence="1">
    <location>
        <begin position="61"/>
        <end position="81"/>
    </location>
</feature>
<evidence type="ECO:0000256" key="1">
    <source>
        <dbReference type="SAM" id="Phobius"/>
    </source>
</evidence>
<dbReference type="Proteomes" id="UP000289411">
    <property type="component" value="Unassembled WGS sequence"/>
</dbReference>
<feature type="transmembrane region" description="Helical" evidence="1">
    <location>
        <begin position="31"/>
        <end position="49"/>
    </location>
</feature>